<accession>Q22U80</accession>
<gene>
    <name evidence="11" type="ORF">TTHERM_00263030</name>
</gene>
<dbReference type="AlphaFoldDB" id="Q22U80"/>
<evidence type="ECO:0000313" key="12">
    <source>
        <dbReference type="Proteomes" id="UP000009168"/>
    </source>
</evidence>
<dbReference type="Pfam" id="PF13923">
    <property type="entry name" value="zf-C3HC4_2"/>
    <property type="match status" value="1"/>
</dbReference>
<dbReference type="UniPathway" id="UPA00143"/>
<keyword evidence="5" id="KW-0479">Metal-binding</keyword>
<evidence type="ECO:0000259" key="10">
    <source>
        <dbReference type="PROSITE" id="PS50089"/>
    </source>
</evidence>
<feature type="region of interest" description="Disordered" evidence="9">
    <location>
        <begin position="141"/>
        <end position="260"/>
    </location>
</feature>
<name>Q22U80_TETTS</name>
<dbReference type="SUPFAM" id="SSF57850">
    <property type="entry name" value="RING/U-box"/>
    <property type="match status" value="1"/>
</dbReference>
<dbReference type="PANTHER" id="PTHR46076">
    <property type="entry name" value="E3 UBIQUITIN-PROTEIN LIGASE RING1 / RING 2 FAMILY MEMBER"/>
    <property type="match status" value="1"/>
</dbReference>
<dbReference type="GO" id="GO:0031519">
    <property type="term" value="C:PcG protein complex"/>
    <property type="evidence" value="ECO:0007669"/>
    <property type="project" value="TreeGrafter"/>
</dbReference>
<sequence>MSDSEDLDELEQNQDVQNISVFRKREKIHANDDQLIDMDPLKKLNYMLTCPICLDIFQEPVYVKGCSHRFCKECIEKAIRSSKMKQCPTCRRIIGTKRLLRVDFNVQEIINLIYGDISKFLELKQSNDELLIQKTYSQLANSDGATRKRRRQFNTSTTEKAQDNQQQSSPTFSSIKEDKGVTSNSAYKNSSNQQDQISNFSSAVKRRLPSNSNQGSSQQSQGQKNNEKGAQSQNEQPTTRKRKFDNLGESGNKKGDEYIPGHVVQKKKYFEEEIKEKQVEESLRKHQQESSLTSINGASLLNIGSSSSKSDRAFINIQIKVVPYDKLQKQFDFNILKMDWTLSLDDITKLICQKLNINYQKYKPYIKFYVKSSAEESSYHPLEDKTQIIKSIDNQFWSTDSNKQKYIRPYNKDEQAKNITTDYIHQKAAQNRILFYIIEHKDVNYTN</sequence>
<organism evidence="11 12">
    <name type="scientific">Tetrahymena thermophila (strain SB210)</name>
    <dbReference type="NCBI Taxonomy" id="312017"/>
    <lineage>
        <taxon>Eukaryota</taxon>
        <taxon>Sar</taxon>
        <taxon>Alveolata</taxon>
        <taxon>Ciliophora</taxon>
        <taxon>Intramacronucleata</taxon>
        <taxon>Oligohymenophorea</taxon>
        <taxon>Hymenostomatida</taxon>
        <taxon>Tetrahymenina</taxon>
        <taxon>Tetrahymenidae</taxon>
        <taxon>Tetrahymena</taxon>
    </lineage>
</organism>
<dbReference type="GeneID" id="7846154"/>
<feature type="compositionally biased region" description="Polar residues" evidence="9">
    <location>
        <begin position="181"/>
        <end position="202"/>
    </location>
</feature>
<dbReference type="HOGENOM" id="CLU_613247_0_0_1"/>
<feature type="compositionally biased region" description="Low complexity" evidence="9">
    <location>
        <begin position="210"/>
        <end position="223"/>
    </location>
</feature>
<protein>
    <recommendedName>
        <fullName evidence="3">RING-type E3 ubiquitin transferase</fullName>
        <ecNumber evidence="3">2.3.2.27</ecNumber>
    </recommendedName>
</protein>
<evidence type="ECO:0000256" key="1">
    <source>
        <dbReference type="ARBA" id="ARBA00000900"/>
    </source>
</evidence>
<dbReference type="SMART" id="SM00184">
    <property type="entry name" value="RING"/>
    <property type="match status" value="1"/>
</dbReference>
<evidence type="ECO:0000256" key="9">
    <source>
        <dbReference type="SAM" id="MobiDB-lite"/>
    </source>
</evidence>
<dbReference type="InterPro" id="IPR013083">
    <property type="entry name" value="Znf_RING/FYVE/PHD"/>
</dbReference>
<feature type="compositionally biased region" description="Polar residues" evidence="9">
    <location>
        <begin position="153"/>
        <end position="174"/>
    </location>
</feature>
<dbReference type="GO" id="GO:0000151">
    <property type="term" value="C:ubiquitin ligase complex"/>
    <property type="evidence" value="ECO:0007669"/>
    <property type="project" value="InterPro"/>
</dbReference>
<evidence type="ECO:0000256" key="5">
    <source>
        <dbReference type="ARBA" id="ARBA00022723"/>
    </source>
</evidence>
<dbReference type="PROSITE" id="PS50089">
    <property type="entry name" value="ZF_RING_2"/>
    <property type="match status" value="1"/>
</dbReference>
<evidence type="ECO:0000256" key="4">
    <source>
        <dbReference type="ARBA" id="ARBA00022679"/>
    </source>
</evidence>
<dbReference type="InterPro" id="IPR017907">
    <property type="entry name" value="Znf_RING_CS"/>
</dbReference>
<dbReference type="KEGG" id="tet:TTHERM_00263030"/>
<feature type="domain" description="RING-type" evidence="10">
    <location>
        <begin position="50"/>
        <end position="91"/>
    </location>
</feature>
<dbReference type="STRING" id="312017.Q22U80"/>
<dbReference type="eggNOG" id="KOG0311">
    <property type="taxonomic scope" value="Eukaryota"/>
</dbReference>
<dbReference type="GO" id="GO:0061630">
    <property type="term" value="F:ubiquitin protein ligase activity"/>
    <property type="evidence" value="ECO:0007669"/>
    <property type="project" value="UniProtKB-EC"/>
</dbReference>
<evidence type="ECO:0000256" key="7">
    <source>
        <dbReference type="ARBA" id="ARBA00022833"/>
    </source>
</evidence>
<dbReference type="Proteomes" id="UP000009168">
    <property type="component" value="Unassembled WGS sequence"/>
</dbReference>
<keyword evidence="4" id="KW-0808">Transferase</keyword>
<evidence type="ECO:0000256" key="3">
    <source>
        <dbReference type="ARBA" id="ARBA00012483"/>
    </source>
</evidence>
<evidence type="ECO:0000256" key="2">
    <source>
        <dbReference type="ARBA" id="ARBA00004906"/>
    </source>
</evidence>
<keyword evidence="7" id="KW-0862">Zinc</keyword>
<dbReference type="Gene3D" id="3.30.40.10">
    <property type="entry name" value="Zinc/RING finger domain, C3HC4 (zinc finger)"/>
    <property type="match status" value="1"/>
</dbReference>
<keyword evidence="12" id="KW-1185">Reference proteome</keyword>
<comment type="pathway">
    <text evidence="2">Protein modification; protein ubiquitination.</text>
</comment>
<evidence type="ECO:0000313" key="11">
    <source>
        <dbReference type="EMBL" id="EAR88807.2"/>
    </source>
</evidence>
<reference evidence="12" key="1">
    <citation type="journal article" date="2006" name="PLoS Biol.">
        <title>Macronuclear genome sequence of the ciliate Tetrahymena thermophila, a model eukaryote.</title>
        <authorList>
            <person name="Eisen J.A."/>
            <person name="Coyne R.S."/>
            <person name="Wu M."/>
            <person name="Wu D."/>
            <person name="Thiagarajan M."/>
            <person name="Wortman J.R."/>
            <person name="Badger J.H."/>
            <person name="Ren Q."/>
            <person name="Amedeo P."/>
            <person name="Jones K.M."/>
            <person name="Tallon L.J."/>
            <person name="Delcher A.L."/>
            <person name="Salzberg S.L."/>
            <person name="Silva J.C."/>
            <person name="Haas B.J."/>
            <person name="Majoros W.H."/>
            <person name="Farzad M."/>
            <person name="Carlton J.M."/>
            <person name="Smith R.K. Jr."/>
            <person name="Garg J."/>
            <person name="Pearlman R.E."/>
            <person name="Karrer K.M."/>
            <person name="Sun L."/>
            <person name="Manning G."/>
            <person name="Elde N.C."/>
            <person name="Turkewitz A.P."/>
            <person name="Asai D.J."/>
            <person name="Wilkes D.E."/>
            <person name="Wang Y."/>
            <person name="Cai H."/>
            <person name="Collins K."/>
            <person name="Stewart B.A."/>
            <person name="Lee S.R."/>
            <person name="Wilamowska K."/>
            <person name="Weinberg Z."/>
            <person name="Ruzzo W.L."/>
            <person name="Wloga D."/>
            <person name="Gaertig J."/>
            <person name="Frankel J."/>
            <person name="Tsao C.-C."/>
            <person name="Gorovsky M.A."/>
            <person name="Keeling P.J."/>
            <person name="Waller R.F."/>
            <person name="Patron N.J."/>
            <person name="Cherry J.M."/>
            <person name="Stover N.A."/>
            <person name="Krieger C.J."/>
            <person name="del Toro C."/>
            <person name="Ryder H.F."/>
            <person name="Williamson S.C."/>
            <person name="Barbeau R.A."/>
            <person name="Hamilton E.P."/>
            <person name="Orias E."/>
        </authorList>
    </citation>
    <scope>NUCLEOTIDE SEQUENCE [LARGE SCALE GENOMIC DNA]</scope>
    <source>
        <strain evidence="12">SB210</strain>
    </source>
</reference>
<dbReference type="InParanoid" id="Q22U80"/>
<dbReference type="RefSeq" id="XP_001009052.2">
    <property type="nucleotide sequence ID" value="XM_001009052.2"/>
</dbReference>
<dbReference type="GO" id="GO:0003682">
    <property type="term" value="F:chromatin binding"/>
    <property type="evidence" value="ECO:0007669"/>
    <property type="project" value="TreeGrafter"/>
</dbReference>
<dbReference type="OrthoDB" id="313341at2759"/>
<dbReference type="EMBL" id="GG662830">
    <property type="protein sequence ID" value="EAR88807.2"/>
    <property type="molecule type" value="Genomic_DNA"/>
</dbReference>
<dbReference type="InterPro" id="IPR001841">
    <property type="entry name" value="Znf_RING"/>
</dbReference>
<dbReference type="PANTHER" id="PTHR46076:SF3">
    <property type="entry name" value="E3 UBIQUITIN-PROTEIN LIGASE RING1"/>
    <property type="match status" value="1"/>
</dbReference>
<comment type="catalytic activity">
    <reaction evidence="1">
        <text>S-ubiquitinyl-[E2 ubiquitin-conjugating enzyme]-L-cysteine + [acceptor protein]-L-lysine = [E2 ubiquitin-conjugating enzyme]-L-cysteine + N(6)-ubiquitinyl-[acceptor protein]-L-lysine.</text>
        <dbReference type="EC" id="2.3.2.27"/>
    </reaction>
</comment>
<keyword evidence="6 8" id="KW-0863">Zinc-finger</keyword>
<evidence type="ECO:0000256" key="6">
    <source>
        <dbReference type="ARBA" id="ARBA00022771"/>
    </source>
</evidence>
<dbReference type="PROSITE" id="PS00518">
    <property type="entry name" value="ZF_RING_1"/>
    <property type="match status" value="1"/>
</dbReference>
<dbReference type="EC" id="2.3.2.27" evidence="3"/>
<dbReference type="GO" id="GO:0008270">
    <property type="term" value="F:zinc ion binding"/>
    <property type="evidence" value="ECO:0007669"/>
    <property type="project" value="UniProtKB-KW"/>
</dbReference>
<feature type="compositionally biased region" description="Polar residues" evidence="9">
    <location>
        <begin position="228"/>
        <end position="237"/>
    </location>
</feature>
<evidence type="ECO:0000256" key="8">
    <source>
        <dbReference type="PROSITE-ProRule" id="PRU00175"/>
    </source>
</evidence>
<proteinExistence type="predicted"/>
<dbReference type="GO" id="GO:0016567">
    <property type="term" value="P:protein ubiquitination"/>
    <property type="evidence" value="ECO:0007669"/>
    <property type="project" value="UniProtKB-UniPathway"/>
</dbReference>
<dbReference type="InterPro" id="IPR043540">
    <property type="entry name" value="RING1/RING2"/>
</dbReference>